<comment type="caution">
    <text evidence="1">The sequence shown here is derived from an EMBL/GenBank/DDBJ whole genome shotgun (WGS) entry which is preliminary data.</text>
</comment>
<sequence>MNSLPKASFARMRMNQQRGVVLFFALIALLAMSLAAVALIRSVDTNSIIAGNLSFKRAATTAGDAGVEAAITWLATIDAANSGINVYLTPTHPFNVTGGAGNPGYYSNLDPTVSLTNGTGIKWSDTDSKLVTANDTTGNQVRYVIQRMCRIPNSLIGPAANDCLFSGAVQSNGSMGVQLPQDVCNGPGCPVSGQSPMYSITSQTIGPKFTVSYVQAFVY</sequence>
<dbReference type="EMBL" id="MLJW01000148">
    <property type="protein sequence ID" value="OIQ96498.1"/>
    <property type="molecule type" value="Genomic_DNA"/>
</dbReference>
<evidence type="ECO:0000313" key="1">
    <source>
        <dbReference type="EMBL" id="OIQ96498.1"/>
    </source>
</evidence>
<proteinExistence type="predicted"/>
<reference evidence="1" key="1">
    <citation type="submission" date="2016-10" db="EMBL/GenBank/DDBJ databases">
        <title>Sequence of Gallionella enrichment culture.</title>
        <authorList>
            <person name="Poehlein A."/>
            <person name="Muehling M."/>
            <person name="Daniel R."/>
        </authorList>
    </citation>
    <scope>NUCLEOTIDE SEQUENCE</scope>
</reference>
<dbReference type="AlphaFoldDB" id="A0A1J5RLW3"/>
<protein>
    <recommendedName>
        <fullName evidence="2">Type 4 fimbrial biogenesis protein PilX N-terminal domain-containing protein</fullName>
    </recommendedName>
</protein>
<gene>
    <name evidence="1" type="ORF">GALL_215390</name>
</gene>
<accession>A0A1J5RLW3</accession>
<organism evidence="1">
    <name type="scientific">mine drainage metagenome</name>
    <dbReference type="NCBI Taxonomy" id="410659"/>
    <lineage>
        <taxon>unclassified sequences</taxon>
        <taxon>metagenomes</taxon>
        <taxon>ecological metagenomes</taxon>
    </lineage>
</organism>
<name>A0A1J5RLW3_9ZZZZ</name>
<evidence type="ECO:0008006" key="2">
    <source>
        <dbReference type="Google" id="ProtNLM"/>
    </source>
</evidence>